<protein>
    <submittedName>
        <fullName evidence="1">Uncharacterized protein</fullName>
    </submittedName>
</protein>
<evidence type="ECO:0000313" key="2">
    <source>
        <dbReference type="Proteomes" id="UP000295606"/>
    </source>
</evidence>
<proteinExistence type="predicted"/>
<dbReference type="RefSeq" id="WP_133191059.1">
    <property type="nucleotide sequence ID" value="NZ_SMOD01000097.1"/>
</dbReference>
<reference evidence="1 2" key="1">
    <citation type="submission" date="2019-03" db="EMBL/GenBank/DDBJ databases">
        <title>Paraburkholderia sp. isolated from native Mimosa gymnas in Guartela State Park, Brazil.</title>
        <authorList>
            <person name="Paulitsch F."/>
            <person name="Hungria M."/>
            <person name="Delamuta J.R.M."/>
            <person name="Ribeiro R.A."/>
            <person name="Dall'Agnol R."/>
            <person name="Silva J.S.B."/>
        </authorList>
    </citation>
    <scope>NUCLEOTIDE SEQUENCE [LARGE SCALE GENOMIC DNA]</scope>
    <source>
        <strain evidence="1 2">CNPSo 3008</strain>
    </source>
</reference>
<comment type="caution">
    <text evidence="1">The sequence shown here is derived from an EMBL/GenBank/DDBJ whole genome shotgun (WGS) entry which is preliminary data.</text>
</comment>
<organism evidence="1 2">
    <name type="scientific">Paraburkholderia guartelaensis</name>
    <dbReference type="NCBI Taxonomy" id="2546446"/>
    <lineage>
        <taxon>Bacteria</taxon>
        <taxon>Pseudomonadati</taxon>
        <taxon>Pseudomonadota</taxon>
        <taxon>Betaproteobacteria</taxon>
        <taxon>Burkholderiales</taxon>
        <taxon>Burkholderiaceae</taxon>
        <taxon>Paraburkholderia</taxon>
    </lineage>
</organism>
<gene>
    <name evidence="1" type="ORF">E1N52_42625</name>
</gene>
<evidence type="ECO:0000313" key="1">
    <source>
        <dbReference type="EMBL" id="TDG01893.1"/>
    </source>
</evidence>
<sequence>MADAILSLHPCQTLSLDSDLSVVLELENPHQMTDDRLTELISSSQSTVEPAVWGYLYGIWESREWQRPPAR</sequence>
<name>A0A4R5L1L3_9BURK</name>
<dbReference type="EMBL" id="SMOD01000097">
    <property type="protein sequence ID" value="TDG01893.1"/>
    <property type="molecule type" value="Genomic_DNA"/>
</dbReference>
<dbReference type="Proteomes" id="UP000295606">
    <property type="component" value="Unassembled WGS sequence"/>
</dbReference>
<accession>A0A4R5L1L3</accession>
<dbReference type="AlphaFoldDB" id="A0A4R5L1L3"/>